<keyword evidence="1" id="KW-1133">Transmembrane helix</keyword>
<feature type="transmembrane region" description="Helical" evidence="1">
    <location>
        <begin position="81"/>
        <end position="103"/>
    </location>
</feature>
<comment type="caution">
    <text evidence="2">The sequence shown here is derived from an EMBL/GenBank/DDBJ whole genome shotgun (WGS) entry which is preliminary data.</text>
</comment>
<reference evidence="3" key="1">
    <citation type="journal article" date="2019" name="Int. J. Syst. Evol. Microbiol.">
        <title>The Global Catalogue of Microorganisms (GCM) 10K type strain sequencing project: providing services to taxonomists for standard genome sequencing and annotation.</title>
        <authorList>
            <consortium name="The Broad Institute Genomics Platform"/>
            <consortium name="The Broad Institute Genome Sequencing Center for Infectious Disease"/>
            <person name="Wu L."/>
            <person name="Ma J."/>
        </authorList>
    </citation>
    <scope>NUCLEOTIDE SEQUENCE [LARGE SCALE GENOMIC DNA]</scope>
    <source>
        <strain evidence="3">JCM 16925</strain>
    </source>
</reference>
<evidence type="ECO:0000313" key="3">
    <source>
        <dbReference type="Proteomes" id="UP001499984"/>
    </source>
</evidence>
<accession>A0ABP7W2K9</accession>
<gene>
    <name evidence="2" type="ORF">GCM10022233_69450</name>
</gene>
<dbReference type="Proteomes" id="UP001499984">
    <property type="component" value="Unassembled WGS sequence"/>
</dbReference>
<evidence type="ECO:0000256" key="1">
    <source>
        <dbReference type="SAM" id="Phobius"/>
    </source>
</evidence>
<dbReference type="EMBL" id="BAAAZY010000024">
    <property type="protein sequence ID" value="GAA4079707.1"/>
    <property type="molecule type" value="Genomic_DNA"/>
</dbReference>
<dbReference type="PANTHER" id="PTHR42305:SF1">
    <property type="entry name" value="MEMBRANE PROTEIN RV1733C-RELATED"/>
    <property type="match status" value="1"/>
</dbReference>
<sequence>MLKQGSRALLWRWRRNALKRRSDVVEAWLGVAAVAMLLLSAPTVSVVAAGSKAGASTTVCLDDVGLVQPAPPTPAQANSQGVAFGAAAAAGTGVLVVGGWWAARARLDRRRRAQWELAWAEPDAHQGHRHA</sequence>
<dbReference type="PANTHER" id="PTHR42305">
    <property type="entry name" value="MEMBRANE PROTEIN RV1733C-RELATED"/>
    <property type="match status" value="1"/>
</dbReference>
<keyword evidence="1" id="KW-0812">Transmembrane</keyword>
<dbReference type="InterPro" id="IPR039708">
    <property type="entry name" value="MT1774/Rv1733c-like"/>
</dbReference>
<keyword evidence="1" id="KW-0472">Membrane</keyword>
<keyword evidence="3" id="KW-1185">Reference proteome</keyword>
<protein>
    <submittedName>
        <fullName evidence="2">Uncharacterized protein</fullName>
    </submittedName>
</protein>
<evidence type="ECO:0000313" key="2">
    <source>
        <dbReference type="EMBL" id="GAA4079707.1"/>
    </source>
</evidence>
<organism evidence="2 3">
    <name type="scientific">Streptomyces shaanxiensis</name>
    <dbReference type="NCBI Taxonomy" id="653357"/>
    <lineage>
        <taxon>Bacteria</taxon>
        <taxon>Bacillati</taxon>
        <taxon>Actinomycetota</taxon>
        <taxon>Actinomycetes</taxon>
        <taxon>Kitasatosporales</taxon>
        <taxon>Streptomycetaceae</taxon>
        <taxon>Streptomyces</taxon>
    </lineage>
</organism>
<name>A0ABP7W2K9_9ACTN</name>
<dbReference type="RefSeq" id="WP_345019032.1">
    <property type="nucleotide sequence ID" value="NZ_BAAAZY010000024.1"/>
</dbReference>
<proteinExistence type="predicted"/>